<dbReference type="STRING" id="37653.A0A0L8GXP3"/>
<sequence length="56" mass="6317">MTDASDVDHNPLVFINKVKGTNQRILRWSLYLQQFSLTICHIAGNANLLTDVLSKC</sequence>
<reference evidence="1" key="1">
    <citation type="submission" date="2015-07" db="EMBL/GenBank/DDBJ databases">
        <title>MeaNS - Measles Nucleotide Surveillance Program.</title>
        <authorList>
            <person name="Tran T."/>
            <person name="Druce J."/>
        </authorList>
    </citation>
    <scope>NUCLEOTIDE SEQUENCE</scope>
    <source>
        <strain evidence="1">UCB-OBI-ISO-001</strain>
        <tissue evidence="1">Gonad</tissue>
    </source>
</reference>
<organism evidence="1">
    <name type="scientific">Octopus bimaculoides</name>
    <name type="common">California two-spotted octopus</name>
    <dbReference type="NCBI Taxonomy" id="37653"/>
    <lineage>
        <taxon>Eukaryota</taxon>
        <taxon>Metazoa</taxon>
        <taxon>Spiralia</taxon>
        <taxon>Lophotrochozoa</taxon>
        <taxon>Mollusca</taxon>
        <taxon>Cephalopoda</taxon>
        <taxon>Coleoidea</taxon>
        <taxon>Octopodiformes</taxon>
        <taxon>Octopoda</taxon>
        <taxon>Incirrata</taxon>
        <taxon>Octopodidae</taxon>
        <taxon>Octopus</taxon>
    </lineage>
</organism>
<dbReference type="EMBL" id="KQ420083">
    <property type="protein sequence ID" value="KOF81355.1"/>
    <property type="molecule type" value="Genomic_DNA"/>
</dbReference>
<name>A0A0L8GXP3_OCTBM</name>
<evidence type="ECO:0008006" key="2">
    <source>
        <dbReference type="Google" id="ProtNLM"/>
    </source>
</evidence>
<accession>A0A0L8GXP3</accession>
<evidence type="ECO:0000313" key="1">
    <source>
        <dbReference type="EMBL" id="KOF81355.1"/>
    </source>
</evidence>
<gene>
    <name evidence="1" type="ORF">OCBIM_22026630mg</name>
</gene>
<dbReference type="AlphaFoldDB" id="A0A0L8GXP3"/>
<protein>
    <recommendedName>
        <fullName evidence="2">Reverse transcriptase RNase H-like domain-containing protein</fullName>
    </recommendedName>
</protein>
<proteinExistence type="predicted"/>